<evidence type="ECO:0008006" key="8">
    <source>
        <dbReference type="Google" id="ProtNLM"/>
    </source>
</evidence>
<feature type="repeat" description="WD" evidence="3">
    <location>
        <begin position="317"/>
        <end position="348"/>
    </location>
</feature>
<evidence type="ECO:0000313" key="7">
    <source>
        <dbReference type="EMBL" id="CAD8438329.1"/>
    </source>
</evidence>
<dbReference type="InterPro" id="IPR059157">
    <property type="entry name" value="WDR36-Utp21_N"/>
</dbReference>
<feature type="domain" description="WDR36/Utp21 C-terminal" evidence="5">
    <location>
        <begin position="783"/>
        <end position="999"/>
    </location>
</feature>
<dbReference type="InterPro" id="IPR019775">
    <property type="entry name" value="WD40_repeat_CS"/>
</dbReference>
<organism evidence="7">
    <name type="scientific">Amorphochlora amoebiformis</name>
    <dbReference type="NCBI Taxonomy" id="1561963"/>
    <lineage>
        <taxon>Eukaryota</taxon>
        <taxon>Sar</taxon>
        <taxon>Rhizaria</taxon>
        <taxon>Cercozoa</taxon>
        <taxon>Chlorarachniophyceae</taxon>
        <taxon>Amorphochlora</taxon>
    </lineage>
</organism>
<accession>A0A7S0D1C2</accession>
<dbReference type="InterPro" id="IPR015943">
    <property type="entry name" value="WD40/YVTN_repeat-like_dom_sf"/>
</dbReference>
<dbReference type="Pfam" id="PF04192">
    <property type="entry name" value="Utp21"/>
    <property type="match status" value="1"/>
</dbReference>
<evidence type="ECO:0000256" key="4">
    <source>
        <dbReference type="SAM" id="MobiDB-lite"/>
    </source>
</evidence>
<dbReference type="PROSITE" id="PS00678">
    <property type="entry name" value="WD_REPEATS_1"/>
    <property type="match status" value="1"/>
</dbReference>
<keyword evidence="2" id="KW-0677">Repeat</keyword>
<feature type="compositionally biased region" description="Polar residues" evidence="4">
    <location>
        <begin position="409"/>
        <end position="420"/>
    </location>
</feature>
<dbReference type="InterPro" id="IPR036322">
    <property type="entry name" value="WD40_repeat_dom_sf"/>
</dbReference>
<name>A0A7S0D1C2_9EUKA</name>
<evidence type="ECO:0000256" key="1">
    <source>
        <dbReference type="ARBA" id="ARBA00022574"/>
    </source>
</evidence>
<dbReference type="PANTHER" id="PTHR22840">
    <property type="entry name" value="WD REPEAT-CONTAINING PROTEIN 36"/>
    <property type="match status" value="1"/>
</dbReference>
<dbReference type="PROSITE" id="PS50294">
    <property type="entry name" value="WD_REPEATS_REGION"/>
    <property type="match status" value="3"/>
</dbReference>
<evidence type="ECO:0000259" key="5">
    <source>
        <dbReference type="Pfam" id="PF04192"/>
    </source>
</evidence>
<feature type="compositionally biased region" description="Basic and acidic residues" evidence="4">
    <location>
        <begin position="746"/>
        <end position="764"/>
    </location>
</feature>
<feature type="repeat" description="WD" evidence="3">
    <location>
        <begin position="538"/>
        <end position="579"/>
    </location>
</feature>
<dbReference type="GO" id="GO:0034388">
    <property type="term" value="C:Pwp2p-containing subcomplex of 90S preribosome"/>
    <property type="evidence" value="ECO:0007669"/>
    <property type="project" value="TreeGrafter"/>
</dbReference>
<reference evidence="7" key="1">
    <citation type="submission" date="2021-01" db="EMBL/GenBank/DDBJ databases">
        <authorList>
            <person name="Corre E."/>
            <person name="Pelletier E."/>
            <person name="Niang G."/>
            <person name="Scheremetjew M."/>
            <person name="Finn R."/>
            <person name="Kale V."/>
            <person name="Holt S."/>
            <person name="Cochrane G."/>
            <person name="Meng A."/>
            <person name="Brown T."/>
            <person name="Cohen L."/>
        </authorList>
    </citation>
    <scope>NUCLEOTIDE SEQUENCE</scope>
    <source>
        <strain evidence="7">CCMP2058</strain>
    </source>
</reference>
<keyword evidence="1 3" id="KW-0853">WD repeat</keyword>
<evidence type="ECO:0000259" key="6">
    <source>
        <dbReference type="Pfam" id="PF25171"/>
    </source>
</evidence>
<dbReference type="GO" id="GO:0032040">
    <property type="term" value="C:small-subunit processome"/>
    <property type="evidence" value="ECO:0007669"/>
    <property type="project" value="InterPro"/>
</dbReference>
<gene>
    <name evidence="7" type="ORF">LAMO00422_LOCUS4865</name>
</gene>
<dbReference type="InterPro" id="IPR007319">
    <property type="entry name" value="WDR36/Utp21_C"/>
</dbReference>
<dbReference type="EMBL" id="HBEM01006966">
    <property type="protein sequence ID" value="CAD8438329.1"/>
    <property type="molecule type" value="Transcribed_RNA"/>
</dbReference>
<evidence type="ECO:0000256" key="3">
    <source>
        <dbReference type="PROSITE-ProRule" id="PRU00221"/>
    </source>
</evidence>
<feature type="domain" description="WDR36/Utp21 N-terminal" evidence="6">
    <location>
        <begin position="31"/>
        <end position="351"/>
    </location>
</feature>
<dbReference type="Gene3D" id="2.130.10.10">
    <property type="entry name" value="YVTN repeat-like/Quinoprotein amine dehydrogenase"/>
    <property type="match status" value="2"/>
</dbReference>
<feature type="repeat" description="WD" evidence="3">
    <location>
        <begin position="637"/>
        <end position="678"/>
    </location>
</feature>
<dbReference type="PROSITE" id="PS50082">
    <property type="entry name" value="WD_REPEATS_2"/>
    <property type="match status" value="3"/>
</dbReference>
<dbReference type="AlphaFoldDB" id="A0A7S0D1C2"/>
<dbReference type="InterPro" id="IPR001680">
    <property type="entry name" value="WD40_rpt"/>
</dbReference>
<protein>
    <recommendedName>
        <fullName evidence="8">Small-subunit processome Utp21 domain-containing protein</fullName>
    </recommendedName>
</protein>
<dbReference type="GO" id="GO:0006364">
    <property type="term" value="P:rRNA processing"/>
    <property type="evidence" value="ECO:0007669"/>
    <property type="project" value="InterPro"/>
</dbReference>
<dbReference type="Pfam" id="PF25168">
    <property type="entry name" value="Beta-prop_WDR36-Utp21_2nd"/>
    <property type="match status" value="1"/>
</dbReference>
<feature type="region of interest" description="Disordered" evidence="4">
    <location>
        <begin position="742"/>
        <end position="764"/>
    </location>
</feature>
<sequence length="1004" mass="111267">MSVLFAPYRTVGHVVDSVPFHLKRLGTETFVTVTVGRAWQVYNLEKLRLAMIGPRLPLSIRAISSLREWTYVTQGTDILIFHRAEIIGRLRGDSVIADSDSQNREQKDINSNNRNPGEIYILKNLGDTLLAIGENQYLDVWSTREKELQGRWRITTIENRRAITIEHPATYLNKIVIGFDNGDMELINIITGKIVHKFNTTGFSPPRLSALGTPLYESGKAPSRAGISIIVQSPAVDVVGIGMTDGTVVIHNLKFDKTILRFRHDPEHGAVTCLSFRSAGNVSPDTPSVSPTLISASSEGQIAVWDIKERQLAYILEEAHDGAIISATFVPGEPILITAGVDNSLKVWIFDKPPASGTGPGVPRILRERSGHRLQPTRIRFFADKGDHMLSAGLDQTLRAFNLYRPQQSAELSQGKGSKSNAKRTRRDARKLFANSSQPAGRRPLSAIKDFEASAAREREWANIVACHTNTKFASTWKFHRRALGPHQLGLRNRKTVTAVCVSACGHFSVIGLKTGEIQRYNLQSGLPRKTYRMPKSKLGHRGELSGLAVDAINLSLVSSGLDGRVRVWDFHSYKLERTVLITELDEDQVEGEITKKTTLGVSQLILSRESELAAIIADDLGVRVIDIRSAKIVRIFGGHANKVTDMAFSPDSRWLATSCMDGGIRIFDIPSGRLIDWLEFSAAPVSLAFSPRGDFLATAHTNNVGIFLWANKTYAGAVYLKGTPENPTELDVEAMTAIPTAGSENADKSSVEEKEKHLKEAKKKDRFDSVTMAGVEAKAPGIVTLSGLPNSRWINLSKLELIKERNKPTEAPKKPAEAPFFLATTNGLNPTLDPNILENDKSTENDSKELTNFFKQPHFSLPESKLARLMINAHKASKAGDKRKRSKAGDITPVIDFLRSLGPSKIDSEIRNIGVDVGREETELAAALSFFERALAEKRNFDFINAILALFLKVHSDSLASMGVSMLQRIRKLRKTQKETWRKLERQFHYSICMVNQLSGIQQ</sequence>
<feature type="region of interest" description="Disordered" evidence="4">
    <location>
        <begin position="409"/>
        <end position="441"/>
    </location>
</feature>
<dbReference type="SUPFAM" id="SSF50978">
    <property type="entry name" value="WD40 repeat-like"/>
    <property type="match status" value="2"/>
</dbReference>
<evidence type="ECO:0000256" key="2">
    <source>
        <dbReference type="ARBA" id="ARBA00022737"/>
    </source>
</evidence>
<dbReference type="Pfam" id="PF25171">
    <property type="entry name" value="Beta-prop_WDR36-Utp21_1st"/>
    <property type="match status" value="1"/>
</dbReference>
<dbReference type="PANTHER" id="PTHR22840:SF12">
    <property type="entry name" value="WD REPEAT-CONTAINING PROTEIN 36"/>
    <property type="match status" value="1"/>
</dbReference>
<proteinExistence type="predicted"/>
<dbReference type="SMART" id="SM00320">
    <property type="entry name" value="WD40"/>
    <property type="match status" value="6"/>
</dbReference>